<reference evidence="3" key="1">
    <citation type="journal article" date="2019" name="Int. J. Syst. Evol. Microbiol.">
        <title>The Global Catalogue of Microorganisms (GCM) 10K type strain sequencing project: providing services to taxonomists for standard genome sequencing and annotation.</title>
        <authorList>
            <consortium name="The Broad Institute Genomics Platform"/>
            <consortium name="The Broad Institute Genome Sequencing Center for Infectious Disease"/>
            <person name="Wu L."/>
            <person name="Ma J."/>
        </authorList>
    </citation>
    <scope>NUCLEOTIDE SEQUENCE [LARGE SCALE GENOMIC DNA]</scope>
    <source>
        <strain evidence="3">CGMCC 1.18578</strain>
    </source>
</reference>
<accession>A0ABW0QYD5</accession>
<evidence type="ECO:0000313" key="3">
    <source>
        <dbReference type="Proteomes" id="UP001596108"/>
    </source>
</evidence>
<organism evidence="2 3">
    <name type="scientific">Cohnella yongneupensis</name>
    <dbReference type="NCBI Taxonomy" id="425006"/>
    <lineage>
        <taxon>Bacteria</taxon>
        <taxon>Bacillati</taxon>
        <taxon>Bacillota</taxon>
        <taxon>Bacilli</taxon>
        <taxon>Bacillales</taxon>
        <taxon>Paenibacillaceae</taxon>
        <taxon>Cohnella</taxon>
    </lineage>
</organism>
<proteinExistence type="predicted"/>
<comment type="caution">
    <text evidence="2">The sequence shown here is derived from an EMBL/GenBank/DDBJ whole genome shotgun (WGS) entry which is preliminary data.</text>
</comment>
<gene>
    <name evidence="2" type="ORF">ACFPQ4_10960</name>
</gene>
<name>A0ABW0QYD5_9BACL</name>
<dbReference type="EMBL" id="JBHSNC010000032">
    <property type="protein sequence ID" value="MFC5529963.1"/>
    <property type="molecule type" value="Genomic_DNA"/>
</dbReference>
<dbReference type="SUPFAM" id="SSF55729">
    <property type="entry name" value="Acyl-CoA N-acyltransferases (Nat)"/>
    <property type="match status" value="1"/>
</dbReference>
<dbReference type="InterPro" id="IPR016181">
    <property type="entry name" value="Acyl_CoA_acyltransferase"/>
</dbReference>
<keyword evidence="2" id="KW-0808">Transferase</keyword>
<keyword evidence="2" id="KW-0012">Acyltransferase</keyword>
<dbReference type="PROSITE" id="PS51186">
    <property type="entry name" value="GNAT"/>
    <property type="match status" value="1"/>
</dbReference>
<feature type="domain" description="N-acetyltransferase" evidence="1">
    <location>
        <begin position="18"/>
        <end position="172"/>
    </location>
</feature>
<dbReference type="GO" id="GO:0016746">
    <property type="term" value="F:acyltransferase activity"/>
    <property type="evidence" value="ECO:0007669"/>
    <property type="project" value="UniProtKB-KW"/>
</dbReference>
<dbReference type="RefSeq" id="WP_378111899.1">
    <property type="nucleotide sequence ID" value="NZ_JBHSNC010000032.1"/>
</dbReference>
<evidence type="ECO:0000259" key="1">
    <source>
        <dbReference type="PROSITE" id="PS51186"/>
    </source>
</evidence>
<evidence type="ECO:0000313" key="2">
    <source>
        <dbReference type="EMBL" id="MFC5529963.1"/>
    </source>
</evidence>
<dbReference type="Pfam" id="PF00583">
    <property type="entry name" value="Acetyltransf_1"/>
    <property type="match status" value="1"/>
</dbReference>
<protein>
    <submittedName>
        <fullName evidence="2">GNAT family N-acetyltransferase</fullName>
        <ecNumber evidence="2">2.3.-.-</ecNumber>
    </submittedName>
</protein>
<keyword evidence="3" id="KW-1185">Reference proteome</keyword>
<dbReference type="InterPro" id="IPR000182">
    <property type="entry name" value="GNAT_dom"/>
</dbReference>
<dbReference type="EC" id="2.3.-.-" evidence="2"/>
<sequence length="175" mass="20248">MHQENDPPTNSGANDLHMQLCKMTEEEAQAVSEWRYPAPYDVYRWPAWADMLREGRELADPDIRREQYLSVRDAEGVLVGYIQLFALDRAIRLGVGLRPDLCDRGLGKQLIQLAIQEATRRKPGAEIDLEVEHWNKRANRAYEKAGFVITDYYSRRATHGIVNIYCMVWKPTKQA</sequence>
<dbReference type="Proteomes" id="UP001596108">
    <property type="component" value="Unassembled WGS sequence"/>
</dbReference>
<dbReference type="Gene3D" id="3.40.630.30">
    <property type="match status" value="1"/>
</dbReference>